<dbReference type="Proteomes" id="UP000814140">
    <property type="component" value="Unassembled WGS sequence"/>
</dbReference>
<reference evidence="1" key="2">
    <citation type="journal article" date="2022" name="New Phytol.">
        <title>Evolutionary transition to the ectomycorrhizal habit in the genomes of a hyperdiverse lineage of mushroom-forming fungi.</title>
        <authorList>
            <person name="Looney B."/>
            <person name="Miyauchi S."/>
            <person name="Morin E."/>
            <person name="Drula E."/>
            <person name="Courty P.E."/>
            <person name="Kohler A."/>
            <person name="Kuo A."/>
            <person name="LaButti K."/>
            <person name="Pangilinan J."/>
            <person name="Lipzen A."/>
            <person name="Riley R."/>
            <person name="Andreopoulos W."/>
            <person name="He G."/>
            <person name="Johnson J."/>
            <person name="Nolan M."/>
            <person name="Tritt A."/>
            <person name="Barry K.W."/>
            <person name="Grigoriev I.V."/>
            <person name="Nagy L.G."/>
            <person name="Hibbett D."/>
            <person name="Henrissat B."/>
            <person name="Matheny P.B."/>
            <person name="Labbe J."/>
            <person name="Martin F.M."/>
        </authorList>
    </citation>
    <scope>NUCLEOTIDE SEQUENCE</scope>
    <source>
        <strain evidence="1">HHB10654</strain>
    </source>
</reference>
<organism evidence="1 2">
    <name type="scientific">Artomyces pyxidatus</name>
    <dbReference type="NCBI Taxonomy" id="48021"/>
    <lineage>
        <taxon>Eukaryota</taxon>
        <taxon>Fungi</taxon>
        <taxon>Dikarya</taxon>
        <taxon>Basidiomycota</taxon>
        <taxon>Agaricomycotina</taxon>
        <taxon>Agaricomycetes</taxon>
        <taxon>Russulales</taxon>
        <taxon>Auriscalpiaceae</taxon>
        <taxon>Artomyces</taxon>
    </lineage>
</organism>
<protein>
    <submittedName>
        <fullName evidence="1">Cloroperoxidase</fullName>
    </submittedName>
</protein>
<reference evidence="1" key="1">
    <citation type="submission" date="2021-03" db="EMBL/GenBank/DDBJ databases">
        <authorList>
            <consortium name="DOE Joint Genome Institute"/>
            <person name="Ahrendt S."/>
            <person name="Looney B.P."/>
            <person name="Miyauchi S."/>
            <person name="Morin E."/>
            <person name="Drula E."/>
            <person name="Courty P.E."/>
            <person name="Chicoki N."/>
            <person name="Fauchery L."/>
            <person name="Kohler A."/>
            <person name="Kuo A."/>
            <person name="Labutti K."/>
            <person name="Pangilinan J."/>
            <person name="Lipzen A."/>
            <person name="Riley R."/>
            <person name="Andreopoulos W."/>
            <person name="He G."/>
            <person name="Johnson J."/>
            <person name="Barry K.W."/>
            <person name="Grigoriev I.V."/>
            <person name="Nagy L."/>
            <person name="Hibbett D."/>
            <person name="Henrissat B."/>
            <person name="Matheny P.B."/>
            <person name="Labbe J."/>
            <person name="Martin F."/>
        </authorList>
    </citation>
    <scope>NUCLEOTIDE SEQUENCE</scope>
    <source>
        <strain evidence="1">HHB10654</strain>
    </source>
</reference>
<keyword evidence="2" id="KW-1185">Reference proteome</keyword>
<evidence type="ECO:0000313" key="2">
    <source>
        <dbReference type="Proteomes" id="UP000814140"/>
    </source>
</evidence>
<comment type="caution">
    <text evidence="1">The sequence shown here is derived from an EMBL/GenBank/DDBJ whole genome shotgun (WGS) entry which is preliminary data.</text>
</comment>
<accession>A0ACB8TJW9</accession>
<name>A0ACB8TJW9_9AGAM</name>
<evidence type="ECO:0000313" key="1">
    <source>
        <dbReference type="EMBL" id="KAI0068698.1"/>
    </source>
</evidence>
<gene>
    <name evidence="1" type="ORF">BV25DRAFT_1792606</name>
</gene>
<sequence>MSNDALSNAHKFIPAAPGDSRSPCPALNALANHGHLPRNGKHITAPQLIHALRSVYHLSLPLATILTIGGTTMCGNGWALDLEDLAKHDKIEHDASLTHADAPEGNIYAPIPVDKSLLQDMLDTSSGDYLTLDDLVKTRVSRDETLVHPLNSKLTTIARGEVALTVEMFGDAEGRVSKEFVRQWFGEQRLPVGWVRPKKNIGLIATNNNVKHVGQLCAQLAEAKKNA</sequence>
<proteinExistence type="predicted"/>
<dbReference type="EMBL" id="MU277187">
    <property type="protein sequence ID" value="KAI0068698.1"/>
    <property type="molecule type" value="Genomic_DNA"/>
</dbReference>